<evidence type="ECO:0000256" key="1">
    <source>
        <dbReference type="SAM" id="MobiDB-lite"/>
    </source>
</evidence>
<dbReference type="AlphaFoldDB" id="A0A8H4SS32"/>
<organism evidence="2 3">
    <name type="scientific">Fusarium gaditjirri</name>
    <dbReference type="NCBI Taxonomy" id="282569"/>
    <lineage>
        <taxon>Eukaryota</taxon>
        <taxon>Fungi</taxon>
        <taxon>Dikarya</taxon>
        <taxon>Ascomycota</taxon>
        <taxon>Pezizomycotina</taxon>
        <taxon>Sordariomycetes</taxon>
        <taxon>Hypocreomycetidae</taxon>
        <taxon>Hypocreales</taxon>
        <taxon>Nectriaceae</taxon>
        <taxon>Fusarium</taxon>
        <taxon>Fusarium nisikadoi species complex</taxon>
    </lineage>
</organism>
<accession>A0A8H4SS32</accession>
<proteinExistence type="predicted"/>
<comment type="caution">
    <text evidence="2">The sequence shown here is derived from an EMBL/GenBank/DDBJ whole genome shotgun (WGS) entry which is preliminary data.</text>
</comment>
<name>A0A8H4SS32_9HYPO</name>
<feature type="region of interest" description="Disordered" evidence="1">
    <location>
        <begin position="1"/>
        <end position="23"/>
    </location>
</feature>
<reference evidence="2" key="1">
    <citation type="journal article" date="2020" name="BMC Genomics">
        <title>Correction to: Identification and distribution of gene clusters required for synthesis of sphingolipid metabolism inhibitors in diverse species of the filamentous fungus Fusarium.</title>
        <authorList>
            <person name="Kim H.S."/>
            <person name="Lohmar J.M."/>
            <person name="Busman M."/>
            <person name="Brown D.W."/>
            <person name="Naumann T.A."/>
            <person name="Divon H.H."/>
            <person name="Lysoe E."/>
            <person name="Uhlig S."/>
            <person name="Proctor R.H."/>
        </authorList>
    </citation>
    <scope>NUCLEOTIDE SEQUENCE</scope>
    <source>
        <strain evidence="2">NRRL 45417</strain>
    </source>
</reference>
<gene>
    <name evidence="2" type="ORF">FGADI_12497</name>
</gene>
<dbReference type="OrthoDB" id="5220943at2759"/>
<protein>
    <submittedName>
        <fullName evidence="2">Uncharacterized protein</fullName>
    </submittedName>
</protein>
<evidence type="ECO:0000313" key="2">
    <source>
        <dbReference type="EMBL" id="KAF4944722.1"/>
    </source>
</evidence>
<dbReference type="Proteomes" id="UP000604273">
    <property type="component" value="Unassembled WGS sequence"/>
</dbReference>
<dbReference type="EMBL" id="JABFAI010000410">
    <property type="protein sequence ID" value="KAF4944722.1"/>
    <property type="molecule type" value="Genomic_DNA"/>
</dbReference>
<sequence>MASSQEAKLQELPETNVPPPAQRSAEMPMLWDEAHRSLIDSCVRHQSLLELSLQLLRLADVLDDNQTMKENDFPVFSTVNALRNYDWTMCELLHTMSVPVVQSIVKNTFAFDVTNDAIKPFQLPSANLDSETPGVYVVGIRMKNRDGQFLNINELELLIHEMKQYTEGYEAYARHNGWSSASMTPAERKAISLVNAVDGHMGVQKDPNSGPWFIEKDEEVPRIKALINTFEGMCDRSLDPTGRVYISQSPLYVGCSKDLNKRMRVYARQSVKGINKPLGLTVCILRKHNRSPELVTGCVLRILRSNQLPMAEQLVCTIAGSLVYQHGFNAVETGGTGPKSLPADGGLKDNIKYIICGTQVLVSNLKESLGEADLRQRFLLHLDQVSGEIVRLKEILKDCQDQIQHLPSGEEFDQVLSGISSLVRNVRDNLKDKRNALKFWQLMLDIQNLIVDETGRGIHLIDNEIACLRRR</sequence>
<keyword evidence="3" id="KW-1185">Reference proteome</keyword>
<evidence type="ECO:0000313" key="3">
    <source>
        <dbReference type="Proteomes" id="UP000604273"/>
    </source>
</evidence>
<reference evidence="2" key="2">
    <citation type="submission" date="2020-05" db="EMBL/GenBank/DDBJ databases">
        <authorList>
            <person name="Kim H.-S."/>
            <person name="Proctor R.H."/>
            <person name="Brown D.W."/>
        </authorList>
    </citation>
    <scope>NUCLEOTIDE SEQUENCE</scope>
    <source>
        <strain evidence="2">NRRL 45417</strain>
    </source>
</reference>